<name>A0A6A6TZG7_9PEZI</name>
<evidence type="ECO:0000313" key="2">
    <source>
        <dbReference type="Proteomes" id="UP000799302"/>
    </source>
</evidence>
<dbReference type="EMBL" id="MU004242">
    <property type="protein sequence ID" value="KAF2664711.1"/>
    <property type="molecule type" value="Genomic_DNA"/>
</dbReference>
<dbReference type="AlphaFoldDB" id="A0A6A6TZG7"/>
<organism evidence="1 2">
    <name type="scientific">Microthyrium microscopicum</name>
    <dbReference type="NCBI Taxonomy" id="703497"/>
    <lineage>
        <taxon>Eukaryota</taxon>
        <taxon>Fungi</taxon>
        <taxon>Dikarya</taxon>
        <taxon>Ascomycota</taxon>
        <taxon>Pezizomycotina</taxon>
        <taxon>Dothideomycetes</taxon>
        <taxon>Dothideomycetes incertae sedis</taxon>
        <taxon>Microthyriales</taxon>
        <taxon>Microthyriaceae</taxon>
        <taxon>Microthyrium</taxon>
    </lineage>
</organism>
<protein>
    <submittedName>
        <fullName evidence="1">Uncharacterized protein</fullName>
    </submittedName>
</protein>
<keyword evidence="2" id="KW-1185">Reference proteome</keyword>
<dbReference type="Proteomes" id="UP000799302">
    <property type="component" value="Unassembled WGS sequence"/>
</dbReference>
<gene>
    <name evidence="1" type="ORF">BT63DRAFT_460204</name>
</gene>
<dbReference type="OrthoDB" id="4285360at2759"/>
<evidence type="ECO:0000313" key="1">
    <source>
        <dbReference type="EMBL" id="KAF2664711.1"/>
    </source>
</evidence>
<sequence length="142" mass="16431">MGHVGSYEDGARLNEVKKPIEAIQSRLWSGLSPMTGEQWKQKNGDGTVNLQMAAEYLRALISAFSYLNSDVVNWKLRDTYNPIFNDLLEVGNALAEHCDEKPLCRFRYRFRAIWASCVRTSFRLWLFERTRGSSTELKSLYE</sequence>
<reference evidence="1" key="1">
    <citation type="journal article" date="2020" name="Stud. Mycol.">
        <title>101 Dothideomycetes genomes: a test case for predicting lifestyles and emergence of pathogens.</title>
        <authorList>
            <person name="Haridas S."/>
            <person name="Albert R."/>
            <person name="Binder M."/>
            <person name="Bloem J."/>
            <person name="Labutti K."/>
            <person name="Salamov A."/>
            <person name="Andreopoulos B."/>
            <person name="Baker S."/>
            <person name="Barry K."/>
            <person name="Bills G."/>
            <person name="Bluhm B."/>
            <person name="Cannon C."/>
            <person name="Castanera R."/>
            <person name="Culley D."/>
            <person name="Daum C."/>
            <person name="Ezra D."/>
            <person name="Gonzalez J."/>
            <person name="Henrissat B."/>
            <person name="Kuo A."/>
            <person name="Liang C."/>
            <person name="Lipzen A."/>
            <person name="Lutzoni F."/>
            <person name="Magnuson J."/>
            <person name="Mondo S."/>
            <person name="Nolan M."/>
            <person name="Ohm R."/>
            <person name="Pangilinan J."/>
            <person name="Park H.-J."/>
            <person name="Ramirez L."/>
            <person name="Alfaro M."/>
            <person name="Sun H."/>
            <person name="Tritt A."/>
            <person name="Yoshinaga Y."/>
            <person name="Zwiers L.-H."/>
            <person name="Turgeon B."/>
            <person name="Goodwin S."/>
            <person name="Spatafora J."/>
            <person name="Crous P."/>
            <person name="Grigoriev I."/>
        </authorList>
    </citation>
    <scope>NUCLEOTIDE SEQUENCE</scope>
    <source>
        <strain evidence="1">CBS 115976</strain>
    </source>
</reference>
<proteinExistence type="predicted"/>
<accession>A0A6A6TZG7</accession>